<organism evidence="1 2">
    <name type="scientific">Nocardioides baekrokdamisoli</name>
    <dbReference type="NCBI Taxonomy" id="1804624"/>
    <lineage>
        <taxon>Bacteria</taxon>
        <taxon>Bacillati</taxon>
        <taxon>Actinomycetota</taxon>
        <taxon>Actinomycetes</taxon>
        <taxon>Propionibacteriales</taxon>
        <taxon>Nocardioidaceae</taxon>
        <taxon>Nocardioides</taxon>
    </lineage>
</organism>
<dbReference type="Gene3D" id="2.60.120.200">
    <property type="match status" value="1"/>
</dbReference>
<dbReference type="RefSeq" id="WP_125567901.1">
    <property type="nucleotide sequence ID" value="NZ_AP019307.1"/>
</dbReference>
<dbReference type="InterPro" id="IPR013320">
    <property type="entry name" value="ConA-like_dom_sf"/>
</dbReference>
<dbReference type="KEGG" id="nbe:Back2_13360"/>
<reference evidence="1 2" key="1">
    <citation type="submission" date="2018-11" db="EMBL/GenBank/DDBJ databases">
        <title>Complete genome sequence of Nocardioides baekrokdamisoli strain KCTC 39748.</title>
        <authorList>
            <person name="Kang S.W."/>
            <person name="Lee K.C."/>
            <person name="Kim K.K."/>
            <person name="Kim J.S."/>
            <person name="Kim D.S."/>
            <person name="Ko S.H."/>
            <person name="Yang S.H."/>
            <person name="Shin Y.K."/>
            <person name="Lee J.S."/>
        </authorList>
    </citation>
    <scope>NUCLEOTIDE SEQUENCE [LARGE SCALE GENOMIC DNA]</scope>
    <source>
        <strain evidence="1 2">KCTC 39748</strain>
    </source>
</reference>
<name>A0A3G9J234_9ACTN</name>
<keyword evidence="2" id="KW-1185">Reference proteome</keyword>
<evidence type="ECO:0000313" key="1">
    <source>
        <dbReference type="EMBL" id="BBH17049.1"/>
    </source>
</evidence>
<dbReference type="EMBL" id="AP019307">
    <property type="protein sequence ID" value="BBH17049.1"/>
    <property type="molecule type" value="Genomic_DNA"/>
</dbReference>
<dbReference type="AlphaFoldDB" id="A0A3G9J234"/>
<evidence type="ECO:0000313" key="2">
    <source>
        <dbReference type="Proteomes" id="UP000271573"/>
    </source>
</evidence>
<sequence>MQVIRLPRRIWVSALAVLSVLTIGATLTYANWPGSITNGTNTLQSATISSAFKYTGYFGTVTCNIAAGASTPTARCPIGSIYDSAALLTTGLPKTYSGPSITPGGTATAAQRSTTGTFSVASSCPAQALSNSLDTADPLLARADFGQIIFNTTDPWATTNAVSTQGFSYGSGAALQTSPNAVAGGYSIGLWFKSTNKGGYMSFDPTSYNATTSSTSSPAIWTDSSGHLGFSLATTTGTVTAKSAAVMSTTAWHFVVLSVPITLGLTATPTMYIDGSATTVTLPIPGTALLPSGTSGYWHLNWANAPGQATVSAGGLTSGAWYRAAPTSATEVDAMRTAANFGAYQTYVTGRTAMQSFWPLNDDGTYTYSGSIPGVPNPCGTVQVDAWGTTNAGNTCDFLAGITPTPVTFDKVLGKSFTCAVTAPTVAQTLSITLRRSASWVAPAQQLRLYVPVTYTTTSAPGTGWSQTFTLNSAGHVLIP</sequence>
<dbReference type="OrthoDB" id="3769979at2"/>
<gene>
    <name evidence="1" type="ORF">Back2_13360</name>
</gene>
<protein>
    <submittedName>
        <fullName evidence="1">Uncharacterized protein</fullName>
    </submittedName>
</protein>
<dbReference type="SUPFAM" id="SSF49899">
    <property type="entry name" value="Concanavalin A-like lectins/glucanases"/>
    <property type="match status" value="1"/>
</dbReference>
<accession>A0A3G9J234</accession>
<proteinExistence type="predicted"/>
<dbReference type="Proteomes" id="UP000271573">
    <property type="component" value="Chromosome"/>
</dbReference>